<sequence length="91" mass="10496">MRDALPMVGDAFSPWMVVESKSMRKQDMIRGQKSKITEGNLASFRFEALSSMDFESLLPNLEAPSKDLRVVRFSHGDFIKKNKRQNYRAKV</sequence>
<gene>
    <name evidence="1" type="ORF">J1N35_007893</name>
</gene>
<dbReference type="AlphaFoldDB" id="A0A9D3W9B0"/>
<evidence type="ECO:0000313" key="1">
    <source>
        <dbReference type="EMBL" id="KAH1114515.1"/>
    </source>
</evidence>
<protein>
    <submittedName>
        <fullName evidence="1">Uncharacterized protein</fullName>
    </submittedName>
</protein>
<organism evidence="1 2">
    <name type="scientific">Gossypium stocksii</name>
    <dbReference type="NCBI Taxonomy" id="47602"/>
    <lineage>
        <taxon>Eukaryota</taxon>
        <taxon>Viridiplantae</taxon>
        <taxon>Streptophyta</taxon>
        <taxon>Embryophyta</taxon>
        <taxon>Tracheophyta</taxon>
        <taxon>Spermatophyta</taxon>
        <taxon>Magnoliopsida</taxon>
        <taxon>eudicotyledons</taxon>
        <taxon>Gunneridae</taxon>
        <taxon>Pentapetalae</taxon>
        <taxon>rosids</taxon>
        <taxon>malvids</taxon>
        <taxon>Malvales</taxon>
        <taxon>Malvaceae</taxon>
        <taxon>Malvoideae</taxon>
        <taxon>Gossypium</taxon>
    </lineage>
</organism>
<proteinExistence type="predicted"/>
<name>A0A9D3W9B0_9ROSI</name>
<comment type="caution">
    <text evidence="1">The sequence shown here is derived from an EMBL/GenBank/DDBJ whole genome shotgun (WGS) entry which is preliminary data.</text>
</comment>
<dbReference type="EMBL" id="JAIQCV010000003">
    <property type="protein sequence ID" value="KAH1114515.1"/>
    <property type="molecule type" value="Genomic_DNA"/>
</dbReference>
<dbReference type="Proteomes" id="UP000828251">
    <property type="component" value="Unassembled WGS sequence"/>
</dbReference>
<keyword evidence="2" id="KW-1185">Reference proteome</keyword>
<reference evidence="1 2" key="1">
    <citation type="journal article" date="2021" name="Plant Biotechnol. J.">
        <title>Multi-omics assisted identification of the key and species-specific regulatory components of drought-tolerant mechanisms in Gossypium stocksii.</title>
        <authorList>
            <person name="Yu D."/>
            <person name="Ke L."/>
            <person name="Zhang D."/>
            <person name="Wu Y."/>
            <person name="Sun Y."/>
            <person name="Mei J."/>
            <person name="Sun J."/>
            <person name="Sun Y."/>
        </authorList>
    </citation>
    <scope>NUCLEOTIDE SEQUENCE [LARGE SCALE GENOMIC DNA]</scope>
    <source>
        <strain evidence="2">cv. E1</strain>
        <tissue evidence="1">Leaf</tissue>
    </source>
</reference>
<accession>A0A9D3W9B0</accession>
<evidence type="ECO:0000313" key="2">
    <source>
        <dbReference type="Proteomes" id="UP000828251"/>
    </source>
</evidence>